<name>A0A8S5LAZ7_9CAUD</name>
<reference evidence="1" key="1">
    <citation type="journal article" date="2021" name="Proc. Natl. Acad. Sci. U.S.A.">
        <title>A Catalog of Tens of Thousands of Viruses from Human Metagenomes Reveals Hidden Associations with Chronic Diseases.</title>
        <authorList>
            <person name="Tisza M.J."/>
            <person name="Buck C.B."/>
        </authorList>
    </citation>
    <scope>NUCLEOTIDE SEQUENCE</scope>
    <source>
        <strain evidence="1">CtQCU10</strain>
    </source>
</reference>
<protein>
    <submittedName>
        <fullName evidence="1">Putative selenoprotein</fullName>
    </submittedName>
</protein>
<organism evidence="1">
    <name type="scientific">Siphoviridae sp. ctQCU10</name>
    <dbReference type="NCBI Taxonomy" id="2823579"/>
    <lineage>
        <taxon>Viruses</taxon>
        <taxon>Duplodnaviria</taxon>
        <taxon>Heunggongvirae</taxon>
        <taxon>Uroviricota</taxon>
        <taxon>Caudoviricetes</taxon>
    </lineage>
</organism>
<sequence length="49" mass="5537">MFGQRPGIPVFGPSDWGEYIENITKAIERGTPLTPEEFYGCEIEEGVYI</sequence>
<evidence type="ECO:0000313" key="1">
    <source>
        <dbReference type="EMBL" id="DAD67130.1"/>
    </source>
</evidence>
<proteinExistence type="predicted"/>
<dbReference type="EMBL" id="BK014668">
    <property type="protein sequence ID" value="DAD67130.1"/>
    <property type="molecule type" value="Genomic_DNA"/>
</dbReference>
<accession>A0A8S5LAZ7</accession>